<dbReference type="PANTHER" id="PTHR42695">
    <property type="entry name" value="GLUTAMINE AMIDOTRANSFERASE YLR126C-RELATED"/>
    <property type="match status" value="1"/>
</dbReference>
<dbReference type="InterPro" id="IPR029062">
    <property type="entry name" value="Class_I_gatase-like"/>
</dbReference>
<dbReference type="PROSITE" id="PS51273">
    <property type="entry name" value="GATASE_TYPE_1"/>
    <property type="match status" value="1"/>
</dbReference>
<dbReference type="NCBIfam" id="NF005743">
    <property type="entry name" value="PRK07567.1"/>
    <property type="match status" value="1"/>
</dbReference>
<dbReference type="InterPro" id="IPR044992">
    <property type="entry name" value="ChyE-like"/>
</dbReference>
<feature type="domain" description="Glutamine amidotransferase" evidence="1">
    <location>
        <begin position="54"/>
        <end position="198"/>
    </location>
</feature>
<dbReference type="CDD" id="cd01741">
    <property type="entry name" value="GATase1_1"/>
    <property type="match status" value="1"/>
</dbReference>
<dbReference type="PANTHER" id="PTHR42695:SF5">
    <property type="entry name" value="GLUTAMINE AMIDOTRANSFERASE YLR126C-RELATED"/>
    <property type="match status" value="1"/>
</dbReference>
<gene>
    <name evidence="2" type="ORF">QP027_05680</name>
</gene>
<accession>A0ABY8VMT1</accession>
<dbReference type="EMBL" id="CP126969">
    <property type="protein sequence ID" value="WIM68870.1"/>
    <property type="molecule type" value="Genomic_DNA"/>
</dbReference>
<name>A0ABY8VMT1_9CORY</name>
<evidence type="ECO:0000313" key="3">
    <source>
        <dbReference type="Proteomes" id="UP001225598"/>
    </source>
</evidence>
<evidence type="ECO:0000313" key="2">
    <source>
        <dbReference type="EMBL" id="WIM68870.1"/>
    </source>
</evidence>
<keyword evidence="3" id="KW-1185">Reference proteome</keyword>
<dbReference type="RefSeq" id="WP_284826699.1">
    <property type="nucleotide sequence ID" value="NZ_CP126969.1"/>
</dbReference>
<proteinExistence type="predicted"/>
<organism evidence="2 3">
    <name type="scientific">Corynebacterium breve</name>
    <dbReference type="NCBI Taxonomy" id="3049799"/>
    <lineage>
        <taxon>Bacteria</taxon>
        <taxon>Bacillati</taxon>
        <taxon>Actinomycetota</taxon>
        <taxon>Actinomycetes</taxon>
        <taxon>Mycobacteriales</taxon>
        <taxon>Corynebacteriaceae</taxon>
        <taxon>Corynebacterium</taxon>
    </lineage>
</organism>
<dbReference type="Gene3D" id="3.40.50.880">
    <property type="match status" value="1"/>
</dbReference>
<dbReference type="Proteomes" id="UP001225598">
    <property type="component" value="Chromosome"/>
</dbReference>
<evidence type="ECO:0000259" key="1">
    <source>
        <dbReference type="Pfam" id="PF00117"/>
    </source>
</evidence>
<dbReference type="Pfam" id="PF00117">
    <property type="entry name" value="GATase"/>
    <property type="match status" value="1"/>
</dbReference>
<protein>
    <submittedName>
        <fullName evidence="2">Glutamine amidotransferase</fullName>
    </submittedName>
</protein>
<reference evidence="2 3" key="1">
    <citation type="submission" date="2023-05" db="EMBL/GenBank/DDBJ databases">
        <title>Corynebacterium suedekumii sp. nov. and Corynebacterium breve sp. nov. isolated from raw cow's milk.</title>
        <authorList>
            <person name="Baer M.K."/>
            <person name="Mehl L."/>
            <person name="Hellmuth R."/>
            <person name="Marke G."/>
            <person name="Lipski A."/>
        </authorList>
    </citation>
    <scope>NUCLEOTIDE SEQUENCE [LARGE SCALE GENOMIC DNA]</scope>
    <source>
        <strain evidence="2 3">R4</strain>
    </source>
</reference>
<keyword evidence="2" id="KW-0315">Glutamine amidotransferase</keyword>
<sequence>MSKILLLSLRDGPLGNSVAAAEARDIITSTGLDNDTLVHRILSTADHVIGELDGISGVIVGGSSLNITNERWSPWQHQVHAELARLIDGPLPVFLVCYGNSWLTHHTGGVVSREHSEDSGPTTVTLTAAGRDDTLLQGFPDEFSSLTGHTENAEQVTEKLTVLATGPDCPVQLVRYKDHVWASQFHAEMDAQAMKTRMDFFYDYGYFSPEDYDSIVSGLPAIDTQWPNLLLKRFTQYCLG</sequence>
<dbReference type="SUPFAM" id="SSF52317">
    <property type="entry name" value="Class I glutamine amidotransferase-like"/>
    <property type="match status" value="1"/>
</dbReference>
<dbReference type="InterPro" id="IPR017926">
    <property type="entry name" value="GATASE"/>
</dbReference>